<dbReference type="InterPro" id="IPR011010">
    <property type="entry name" value="DNA_brk_join_enz"/>
</dbReference>
<dbReference type="CDD" id="cd00397">
    <property type="entry name" value="DNA_BRE_C"/>
    <property type="match status" value="1"/>
</dbReference>
<dbReference type="InterPro" id="IPR002104">
    <property type="entry name" value="Integrase_catalytic"/>
</dbReference>
<gene>
    <name evidence="4" type="ORF">FGF80_00995</name>
</gene>
<feature type="region of interest" description="Disordered" evidence="2">
    <location>
        <begin position="74"/>
        <end position="95"/>
    </location>
</feature>
<evidence type="ECO:0000313" key="4">
    <source>
        <dbReference type="EMBL" id="QCW01902.1"/>
    </source>
</evidence>
<dbReference type="GO" id="GO:0006310">
    <property type="term" value="P:DNA recombination"/>
    <property type="evidence" value="ECO:0007669"/>
    <property type="project" value="UniProtKB-KW"/>
</dbReference>
<evidence type="ECO:0000256" key="2">
    <source>
        <dbReference type="SAM" id="MobiDB-lite"/>
    </source>
</evidence>
<sequence length="549" mass="62636">MNWCGLEWVCTLRRRSRLLDLLCRHLRRSIEFRVGMPDGSDPGRVERYVERQVERVRLQVSDPNSKDIRKTIRKGRRGSIPSPKRNRRNKDSWGKQTVRNNARNLRILAGQTEGLEEVEYEGTTWKGREGRDDYPDRLLDLDPEEVTELIEDMSIEREWSKGTERDYCLSMRNLFLANDRVEAATEIDYPQIGNDDAAVDIDTVPTREDLYAIIEGESVRDKALYTTLWESGCRVTALSSLKIKHWQPKGDGHGIIRLPGNHVTGLKGAGHGAKPITFARGYLDNWLAEHPLADDPEAPLFCPTRPQDDPSEHLHPHSIATQLYRIARRTDGVDEENISPHAFKHGRASEMRASERFDKNDIEQILDWEEGTPMHGRYEHVTQTDEAERILRKQGYEPGEDGNGDPIEQHPCPRCGTMVDANADYCPTCSLRQTDGQPRWWRIYRDVAAEDDPVREQYDSGGDTPPATMGQLAPGYFEHVLDVLSVGLLQQITDSIPMADLGDFDVGVDGLADDPEMSGEDAEWIRENYPEIEERHQDEHPASLDIRNE</sequence>
<dbReference type="InterPro" id="IPR013762">
    <property type="entry name" value="Integrase-like_cat_sf"/>
</dbReference>
<protein>
    <recommendedName>
        <fullName evidence="3">Tyr recombinase domain-containing protein</fullName>
    </recommendedName>
</protein>
<keyword evidence="5" id="KW-1185">Reference proteome</keyword>
<dbReference type="PANTHER" id="PTHR30349">
    <property type="entry name" value="PHAGE INTEGRASE-RELATED"/>
    <property type="match status" value="1"/>
</dbReference>
<dbReference type="Proteomes" id="UP000307562">
    <property type="component" value="Chromosome"/>
</dbReference>
<dbReference type="Pfam" id="PF00589">
    <property type="entry name" value="Phage_integrase"/>
    <property type="match status" value="1"/>
</dbReference>
<accession>A0A4P9TDP5</accession>
<dbReference type="SUPFAM" id="SSF56349">
    <property type="entry name" value="DNA breaking-rejoining enzymes"/>
    <property type="match status" value="1"/>
</dbReference>
<dbReference type="GO" id="GO:0003677">
    <property type="term" value="F:DNA binding"/>
    <property type="evidence" value="ECO:0007669"/>
    <property type="project" value="InterPro"/>
</dbReference>
<dbReference type="EMBL" id="CP040637">
    <property type="protein sequence ID" value="QCW01902.1"/>
    <property type="molecule type" value="Genomic_DNA"/>
</dbReference>
<dbReference type="KEGG" id="npl:FGF80_00995"/>
<dbReference type="PROSITE" id="PS51898">
    <property type="entry name" value="TYR_RECOMBINASE"/>
    <property type="match status" value="1"/>
</dbReference>
<name>A0A4P9TDP5_9EURY</name>
<dbReference type="Gene3D" id="1.10.443.10">
    <property type="entry name" value="Intergrase catalytic core"/>
    <property type="match status" value="1"/>
</dbReference>
<feature type="domain" description="Tyr recombinase" evidence="3">
    <location>
        <begin position="200"/>
        <end position="392"/>
    </location>
</feature>
<evidence type="ECO:0000256" key="1">
    <source>
        <dbReference type="ARBA" id="ARBA00023172"/>
    </source>
</evidence>
<dbReference type="AlphaFoldDB" id="A0A4P9TDP5"/>
<proteinExistence type="predicted"/>
<dbReference type="InterPro" id="IPR050090">
    <property type="entry name" value="Tyrosine_recombinase_XerCD"/>
</dbReference>
<evidence type="ECO:0000313" key="5">
    <source>
        <dbReference type="Proteomes" id="UP000307562"/>
    </source>
</evidence>
<organism evidence="4 5">
    <name type="scientific">Natrinema pallidum</name>
    <dbReference type="NCBI Taxonomy" id="69527"/>
    <lineage>
        <taxon>Archaea</taxon>
        <taxon>Methanobacteriati</taxon>
        <taxon>Methanobacteriota</taxon>
        <taxon>Stenosarchaea group</taxon>
        <taxon>Halobacteria</taxon>
        <taxon>Halobacteriales</taxon>
        <taxon>Natrialbaceae</taxon>
        <taxon>Natrinema</taxon>
    </lineage>
</organism>
<dbReference type="PANTHER" id="PTHR30349:SF87">
    <property type="entry name" value="TRANSPOSASE A"/>
    <property type="match status" value="1"/>
</dbReference>
<evidence type="ECO:0000259" key="3">
    <source>
        <dbReference type="PROSITE" id="PS51898"/>
    </source>
</evidence>
<keyword evidence="1" id="KW-0233">DNA recombination</keyword>
<dbReference type="GO" id="GO:0015074">
    <property type="term" value="P:DNA integration"/>
    <property type="evidence" value="ECO:0007669"/>
    <property type="project" value="InterPro"/>
</dbReference>
<reference evidence="5" key="1">
    <citation type="submission" date="2019-05" db="EMBL/GenBank/DDBJ databases">
        <title>Complete Genome Sequence and Methylation Pattern of the Halophilic Archaeon Natrinema pallidum BOL6-1.</title>
        <authorList>
            <person name="DasSarma P."/>
            <person name="DasSarma B.P."/>
            <person name="DasSarma S.L."/>
            <person name="Martinez F.L."/>
            <person name="Guzman D."/>
            <person name="Roberts R.J."/>
            <person name="DasSarma S."/>
        </authorList>
    </citation>
    <scope>NUCLEOTIDE SEQUENCE [LARGE SCALE GENOMIC DNA]</scope>
    <source>
        <strain evidence="5">BOL6-1</strain>
    </source>
</reference>